<feature type="signal peptide" evidence="1">
    <location>
        <begin position="1"/>
        <end position="16"/>
    </location>
</feature>
<dbReference type="InterPro" id="IPR036691">
    <property type="entry name" value="Endo/exonu/phosph_ase_sf"/>
</dbReference>
<dbReference type="Gene3D" id="3.60.10.10">
    <property type="entry name" value="Endonuclease/exonuclease/phosphatase"/>
    <property type="match status" value="1"/>
</dbReference>
<protein>
    <recommendedName>
        <fullName evidence="2">Endonuclease/exonuclease/phosphatase domain-containing protein</fullName>
    </recommendedName>
</protein>
<evidence type="ECO:0000313" key="3">
    <source>
        <dbReference type="EMBL" id="CAJ1394536.1"/>
    </source>
</evidence>
<dbReference type="AlphaFoldDB" id="A0AA36N8R8"/>
<feature type="chain" id="PRO_5041337063" description="Endonuclease/exonuclease/phosphatase domain-containing protein" evidence="1">
    <location>
        <begin position="17"/>
        <end position="268"/>
    </location>
</feature>
<evidence type="ECO:0000313" key="4">
    <source>
        <dbReference type="Proteomes" id="UP001178507"/>
    </source>
</evidence>
<gene>
    <name evidence="3" type="ORF">EVOR1521_LOCUS19164</name>
</gene>
<keyword evidence="4" id="KW-1185">Reference proteome</keyword>
<reference evidence="3" key="1">
    <citation type="submission" date="2023-08" db="EMBL/GenBank/DDBJ databases">
        <authorList>
            <person name="Chen Y."/>
            <person name="Shah S."/>
            <person name="Dougan E. K."/>
            <person name="Thang M."/>
            <person name="Chan C."/>
        </authorList>
    </citation>
    <scope>NUCLEOTIDE SEQUENCE</scope>
</reference>
<dbReference type="InterPro" id="IPR005135">
    <property type="entry name" value="Endo/exonuclease/phosphatase"/>
</dbReference>
<name>A0AA36N8R8_9DINO</name>
<sequence length="268" mass="29941">MRAVLVFVGILRLAAAEPGSCSADGCQDLAAKKPRGRGGAFIQAKVHKAKVLHHAEPDVKVVSYNLYWWHVKKHDDWAGIQQRLKEQWPFDLIGFQECEDVASMVAKSGMQGMDFYQGPNKPDYNPAPIAWRKGLFQVLGHPGFEEIGSDIWGIRILTYVRLQLLQSKRTVLFANTHGPLGDCEEDQGKAWVKALEGKRQRGDAVFLTGDFNCREETPAMRLLTGYLANGIKDVIDHVLTDTTVRAHEGGRVEGYPSDHPLVWGSFFL</sequence>
<accession>A0AA36N8R8</accession>
<feature type="domain" description="Endonuclease/exonuclease/phosphatase" evidence="2">
    <location>
        <begin position="82"/>
        <end position="259"/>
    </location>
</feature>
<organism evidence="3 4">
    <name type="scientific">Effrenium voratum</name>
    <dbReference type="NCBI Taxonomy" id="2562239"/>
    <lineage>
        <taxon>Eukaryota</taxon>
        <taxon>Sar</taxon>
        <taxon>Alveolata</taxon>
        <taxon>Dinophyceae</taxon>
        <taxon>Suessiales</taxon>
        <taxon>Symbiodiniaceae</taxon>
        <taxon>Effrenium</taxon>
    </lineage>
</organism>
<dbReference type="GO" id="GO:0003824">
    <property type="term" value="F:catalytic activity"/>
    <property type="evidence" value="ECO:0007669"/>
    <property type="project" value="InterPro"/>
</dbReference>
<comment type="caution">
    <text evidence="3">The sequence shown here is derived from an EMBL/GenBank/DDBJ whole genome shotgun (WGS) entry which is preliminary data.</text>
</comment>
<keyword evidence="1" id="KW-0732">Signal</keyword>
<dbReference type="EMBL" id="CAUJNA010002879">
    <property type="protein sequence ID" value="CAJ1394536.1"/>
    <property type="molecule type" value="Genomic_DNA"/>
</dbReference>
<evidence type="ECO:0000256" key="1">
    <source>
        <dbReference type="SAM" id="SignalP"/>
    </source>
</evidence>
<dbReference type="Proteomes" id="UP001178507">
    <property type="component" value="Unassembled WGS sequence"/>
</dbReference>
<proteinExistence type="predicted"/>
<dbReference type="SUPFAM" id="SSF56219">
    <property type="entry name" value="DNase I-like"/>
    <property type="match status" value="1"/>
</dbReference>
<dbReference type="Pfam" id="PF03372">
    <property type="entry name" value="Exo_endo_phos"/>
    <property type="match status" value="1"/>
</dbReference>
<evidence type="ECO:0000259" key="2">
    <source>
        <dbReference type="Pfam" id="PF03372"/>
    </source>
</evidence>